<keyword evidence="2" id="KW-1185">Reference proteome</keyword>
<evidence type="ECO:0000313" key="1">
    <source>
        <dbReference type="EMBL" id="CCV09090.1"/>
    </source>
</evidence>
<dbReference type="Proteomes" id="UP000012062">
    <property type="component" value="Unassembled WGS sequence"/>
</dbReference>
<dbReference type="EMBL" id="CAUM01000154">
    <property type="protein sequence ID" value="CCV09090.1"/>
    <property type="molecule type" value="Genomic_DNA"/>
</dbReference>
<dbReference type="AlphaFoldDB" id="M5EYQ1"/>
<name>M5EYQ1_9HYPH</name>
<gene>
    <name evidence="1" type="ORF">MESS2_830008</name>
</gene>
<comment type="caution">
    <text evidence="1">The sequence shown here is derived from an EMBL/GenBank/DDBJ whole genome shotgun (WGS) entry which is preliminary data.</text>
</comment>
<proteinExistence type="predicted"/>
<accession>M5EYQ1</accession>
<reference evidence="1 2" key="1">
    <citation type="submission" date="2013-02" db="EMBL/GenBank/DDBJ databases">
        <authorList>
            <person name="Genoscope - CEA"/>
        </authorList>
    </citation>
    <scope>NUCLEOTIDE SEQUENCE [LARGE SCALE GENOMIC DNA]</scope>
    <source>
        <strain evidence="1 2">STM 2683</strain>
    </source>
</reference>
<evidence type="ECO:0000313" key="2">
    <source>
        <dbReference type="Proteomes" id="UP000012062"/>
    </source>
</evidence>
<protein>
    <submittedName>
        <fullName evidence="1">Uncharacterized protein</fullName>
    </submittedName>
</protein>
<organism evidence="1 2">
    <name type="scientific">Mesorhizobium metallidurans STM 2683</name>
    <dbReference type="NCBI Taxonomy" id="1297569"/>
    <lineage>
        <taxon>Bacteria</taxon>
        <taxon>Pseudomonadati</taxon>
        <taxon>Pseudomonadota</taxon>
        <taxon>Alphaproteobacteria</taxon>
        <taxon>Hyphomicrobiales</taxon>
        <taxon>Phyllobacteriaceae</taxon>
        <taxon>Mesorhizobium</taxon>
    </lineage>
</organism>
<dbReference type="STRING" id="1297569.MESS2_830008"/>
<sequence length="48" mass="5440">MVGPPDTDGFHSLAIFSLKSHLLAIQSYLRVVQQPLVRHITQRLATRQ</sequence>